<keyword evidence="9" id="KW-0808">Transferase</keyword>
<keyword evidence="3" id="KW-1003">Cell membrane</keyword>
<evidence type="ECO:0000256" key="4">
    <source>
        <dbReference type="ARBA" id="ARBA00022692"/>
    </source>
</evidence>
<evidence type="ECO:0000259" key="8">
    <source>
        <dbReference type="Pfam" id="PF01757"/>
    </source>
</evidence>
<dbReference type="EMBL" id="PVSN01000044">
    <property type="protein sequence ID" value="TGE72087.1"/>
    <property type="molecule type" value="Genomic_DNA"/>
</dbReference>
<dbReference type="OrthoDB" id="9810469at2"/>
<accession>A0A4Z0RVN4</accession>
<feature type="transmembrane region" description="Helical" evidence="7">
    <location>
        <begin position="213"/>
        <end position="234"/>
    </location>
</feature>
<protein>
    <submittedName>
        <fullName evidence="9">Acyltransferase</fullName>
    </submittedName>
</protein>
<evidence type="ECO:0000256" key="3">
    <source>
        <dbReference type="ARBA" id="ARBA00022475"/>
    </source>
</evidence>
<dbReference type="Pfam" id="PF01757">
    <property type="entry name" value="Acyl_transf_3"/>
    <property type="match status" value="1"/>
</dbReference>
<dbReference type="Proteomes" id="UP000297646">
    <property type="component" value="Unassembled WGS sequence"/>
</dbReference>
<keyword evidence="5 7" id="KW-1133">Transmembrane helix</keyword>
<organism evidence="9 10">
    <name type="scientific">Weissella confusa</name>
    <name type="common">Lactobacillus confusus</name>
    <dbReference type="NCBI Taxonomy" id="1583"/>
    <lineage>
        <taxon>Bacteria</taxon>
        <taxon>Bacillati</taxon>
        <taxon>Bacillota</taxon>
        <taxon>Bacilli</taxon>
        <taxon>Lactobacillales</taxon>
        <taxon>Lactobacillaceae</taxon>
        <taxon>Weissella</taxon>
    </lineage>
</organism>
<reference evidence="9 10" key="1">
    <citation type="submission" date="2018-03" db="EMBL/GenBank/DDBJ databases">
        <title>Genome sequencing of Weissella confusa isolates.</title>
        <authorList>
            <person name="Kajala I."/>
            <person name="Baruah R."/>
            <person name="Bergsveinson J."/>
            <person name="Juvonen R."/>
            <person name="Ziola B."/>
        </authorList>
    </citation>
    <scope>NUCLEOTIDE SEQUENCE [LARGE SCALE GENOMIC DNA]</scope>
    <source>
        <strain evidence="9 10">VTT E-062653</strain>
    </source>
</reference>
<dbReference type="AlphaFoldDB" id="A0A4Z0RVN4"/>
<feature type="transmembrane region" description="Helical" evidence="7">
    <location>
        <begin position="37"/>
        <end position="62"/>
    </location>
</feature>
<evidence type="ECO:0000256" key="5">
    <source>
        <dbReference type="ARBA" id="ARBA00022989"/>
    </source>
</evidence>
<keyword evidence="4 7" id="KW-0812">Transmembrane</keyword>
<feature type="transmembrane region" description="Helical" evidence="7">
    <location>
        <begin position="82"/>
        <end position="102"/>
    </location>
</feature>
<evidence type="ECO:0000313" key="9">
    <source>
        <dbReference type="EMBL" id="TGE72087.1"/>
    </source>
</evidence>
<feature type="transmembrane region" description="Helical" evidence="7">
    <location>
        <begin position="7"/>
        <end position="25"/>
    </location>
</feature>
<dbReference type="PANTHER" id="PTHR40074:SF2">
    <property type="entry name" value="O-ACETYLTRANSFERASE WECH"/>
    <property type="match status" value="1"/>
</dbReference>
<evidence type="ECO:0000256" key="7">
    <source>
        <dbReference type="SAM" id="Phobius"/>
    </source>
</evidence>
<evidence type="ECO:0000256" key="1">
    <source>
        <dbReference type="ARBA" id="ARBA00004651"/>
    </source>
</evidence>
<evidence type="ECO:0000256" key="6">
    <source>
        <dbReference type="ARBA" id="ARBA00023136"/>
    </source>
</evidence>
<feature type="domain" description="Acyltransferase 3" evidence="8">
    <location>
        <begin position="6"/>
        <end position="330"/>
    </location>
</feature>
<proteinExistence type="inferred from homology"/>
<comment type="subcellular location">
    <subcellularLocation>
        <location evidence="1">Cell membrane</location>
        <topology evidence="1">Multi-pass membrane protein</topology>
    </subcellularLocation>
</comment>
<dbReference type="GO" id="GO:0009246">
    <property type="term" value="P:enterobacterial common antigen biosynthetic process"/>
    <property type="evidence" value="ECO:0007669"/>
    <property type="project" value="TreeGrafter"/>
</dbReference>
<keyword evidence="6 7" id="KW-0472">Membrane</keyword>
<feature type="transmembrane region" description="Helical" evidence="7">
    <location>
        <begin position="122"/>
        <end position="144"/>
    </location>
</feature>
<feature type="transmembrane region" description="Helical" evidence="7">
    <location>
        <begin position="180"/>
        <end position="201"/>
    </location>
</feature>
<feature type="transmembrane region" description="Helical" evidence="7">
    <location>
        <begin position="240"/>
        <end position="262"/>
    </location>
</feature>
<evidence type="ECO:0000313" key="10">
    <source>
        <dbReference type="Proteomes" id="UP000297646"/>
    </source>
</evidence>
<feature type="transmembrane region" description="Helical" evidence="7">
    <location>
        <begin position="151"/>
        <end position="168"/>
    </location>
</feature>
<gene>
    <name evidence="9" type="ORF">C6P11_06810</name>
</gene>
<feature type="transmembrane region" description="Helical" evidence="7">
    <location>
        <begin position="311"/>
        <end position="332"/>
    </location>
</feature>
<keyword evidence="9" id="KW-0012">Acyltransferase</keyword>
<dbReference type="GO" id="GO:0016413">
    <property type="term" value="F:O-acetyltransferase activity"/>
    <property type="evidence" value="ECO:0007669"/>
    <property type="project" value="TreeGrafter"/>
</dbReference>
<sequence length="343" mass="40243">MKRRYYFMDVLNIIATLAVIFLHTSEFAFNYEPTLRWGVAVVIQIAFIWAVPIFFMISGANLLNYRERYDTKTFFKKRLGKVLVPFLAWSLIWYIFNHFYFLNHDWGIRNFFDLLMHGQIQAVFWFFYFIIPFYFAVPFLSLITTRENKKTVLYVIAWFILGVGIVGYTHSLRATPLDSFFSNMPLIMSTGIGFFFAGWYLQQFPPAKLQKKWYALGSVLAFLFMLGLTVYMLHQAGKTINAVYSIFSIGGFFLPLGIWVYVRDALENWEPSPKMATWLKRLSGASLGVYVIHEFIIYIAENTYHLQAGSWWHIIVFPWFVWVLSIAITLALQKIPVINRLMP</sequence>
<feature type="transmembrane region" description="Helical" evidence="7">
    <location>
        <begin position="282"/>
        <end position="299"/>
    </location>
</feature>
<dbReference type="PANTHER" id="PTHR40074">
    <property type="entry name" value="O-ACETYLTRANSFERASE WECH"/>
    <property type="match status" value="1"/>
</dbReference>
<dbReference type="RefSeq" id="WP_135519756.1">
    <property type="nucleotide sequence ID" value="NZ_PVSN01000044.1"/>
</dbReference>
<name>A0A4Z0RVN4_WEICO</name>
<evidence type="ECO:0000256" key="2">
    <source>
        <dbReference type="ARBA" id="ARBA00007400"/>
    </source>
</evidence>
<comment type="similarity">
    <text evidence="2">Belongs to the acyltransferase 3 family.</text>
</comment>
<dbReference type="InterPro" id="IPR002656">
    <property type="entry name" value="Acyl_transf_3_dom"/>
</dbReference>
<comment type="caution">
    <text evidence="9">The sequence shown here is derived from an EMBL/GenBank/DDBJ whole genome shotgun (WGS) entry which is preliminary data.</text>
</comment>
<dbReference type="GO" id="GO:0005886">
    <property type="term" value="C:plasma membrane"/>
    <property type="evidence" value="ECO:0007669"/>
    <property type="project" value="UniProtKB-SubCell"/>
</dbReference>